<comment type="caution">
    <text evidence="1">The sequence shown here is derived from an EMBL/GenBank/DDBJ whole genome shotgun (WGS) entry which is preliminary data.</text>
</comment>
<protein>
    <recommendedName>
        <fullName evidence="3">DUF2007 domain-containing protein</fullName>
    </recommendedName>
</protein>
<dbReference type="Proteomes" id="UP000239576">
    <property type="component" value="Unassembled WGS sequence"/>
</dbReference>
<reference evidence="2" key="1">
    <citation type="submission" date="2018-02" db="EMBL/GenBank/DDBJ databases">
        <authorList>
            <person name="Moore K."/>
            <person name="Momper L."/>
        </authorList>
    </citation>
    <scope>NUCLEOTIDE SEQUENCE [LARGE SCALE GENOMIC DNA]</scope>
    <source>
        <strain evidence="2">ULC18</strain>
    </source>
</reference>
<accession>A0A2T1E6I4</accession>
<proteinExistence type="predicted"/>
<dbReference type="AlphaFoldDB" id="A0A2T1E6I4"/>
<sequence>MALQTNKSFNSSIDHLRWATVKTTSLRWEAELMEQVLAAHEVPARIIDLGIESYMGQGSLAALQVHAEDEQFAIQLLSVINEATEASE</sequence>
<evidence type="ECO:0000313" key="2">
    <source>
        <dbReference type="Proteomes" id="UP000239576"/>
    </source>
</evidence>
<keyword evidence="2" id="KW-1185">Reference proteome</keyword>
<evidence type="ECO:0000313" key="1">
    <source>
        <dbReference type="EMBL" id="PSB28295.1"/>
    </source>
</evidence>
<organism evidence="1 2">
    <name type="scientific">Stenomitos frigidus ULC18</name>
    <dbReference type="NCBI Taxonomy" id="2107698"/>
    <lineage>
        <taxon>Bacteria</taxon>
        <taxon>Bacillati</taxon>
        <taxon>Cyanobacteriota</taxon>
        <taxon>Cyanophyceae</taxon>
        <taxon>Leptolyngbyales</taxon>
        <taxon>Leptolyngbyaceae</taxon>
        <taxon>Stenomitos</taxon>
    </lineage>
</organism>
<dbReference type="EMBL" id="PVWK01000081">
    <property type="protein sequence ID" value="PSB28295.1"/>
    <property type="molecule type" value="Genomic_DNA"/>
</dbReference>
<name>A0A2T1E6I4_9CYAN</name>
<reference evidence="1 2" key="2">
    <citation type="submission" date="2018-03" db="EMBL/GenBank/DDBJ databases">
        <title>The ancient ancestry and fast evolution of plastids.</title>
        <authorList>
            <person name="Moore K.R."/>
            <person name="Magnabosco C."/>
            <person name="Momper L."/>
            <person name="Gold D.A."/>
            <person name="Bosak T."/>
            <person name="Fournier G.P."/>
        </authorList>
    </citation>
    <scope>NUCLEOTIDE SEQUENCE [LARGE SCALE GENOMIC DNA]</scope>
    <source>
        <strain evidence="1 2">ULC18</strain>
    </source>
</reference>
<evidence type="ECO:0008006" key="3">
    <source>
        <dbReference type="Google" id="ProtNLM"/>
    </source>
</evidence>
<gene>
    <name evidence="1" type="ORF">C7B82_13935</name>
</gene>